<reference evidence="5" key="1">
    <citation type="journal article" date="2023" name="Plant J.">
        <title>The genome of the king protea, Protea cynaroides.</title>
        <authorList>
            <person name="Chang J."/>
            <person name="Duong T.A."/>
            <person name="Schoeman C."/>
            <person name="Ma X."/>
            <person name="Roodt D."/>
            <person name="Barker N."/>
            <person name="Li Z."/>
            <person name="Van de Peer Y."/>
            <person name="Mizrachi E."/>
        </authorList>
    </citation>
    <scope>NUCLEOTIDE SEQUENCE</scope>
    <source>
        <tissue evidence="5">Young leaves</tissue>
    </source>
</reference>
<accession>A0A9Q0JVU9</accession>
<evidence type="ECO:0000256" key="1">
    <source>
        <dbReference type="ARBA" id="ARBA00022729"/>
    </source>
</evidence>
<dbReference type="InterPro" id="IPR013783">
    <property type="entry name" value="Ig-like_fold"/>
</dbReference>
<comment type="caution">
    <text evidence="5">The sequence shown here is derived from an EMBL/GenBank/DDBJ whole genome shotgun (WGS) entry which is preliminary data.</text>
</comment>
<dbReference type="FunFam" id="3.20.20.300:FF:000010">
    <property type="entry name" value="Putative beta-D-xylosidase 5"/>
    <property type="match status" value="1"/>
</dbReference>
<proteinExistence type="predicted"/>
<dbReference type="Gene3D" id="3.40.50.1700">
    <property type="entry name" value="Glycoside hydrolase family 3 C-terminal domain"/>
    <property type="match status" value="2"/>
</dbReference>
<dbReference type="EMBL" id="JAMYWD010000012">
    <property type="protein sequence ID" value="KAJ4952370.1"/>
    <property type="molecule type" value="Genomic_DNA"/>
</dbReference>
<dbReference type="InterPro" id="IPR044993">
    <property type="entry name" value="BXL"/>
</dbReference>
<evidence type="ECO:0000313" key="6">
    <source>
        <dbReference type="Proteomes" id="UP001141806"/>
    </source>
</evidence>
<dbReference type="GO" id="GO:0031222">
    <property type="term" value="P:arabinan catabolic process"/>
    <property type="evidence" value="ECO:0007669"/>
    <property type="project" value="TreeGrafter"/>
</dbReference>
<dbReference type="InterPro" id="IPR036962">
    <property type="entry name" value="Glyco_hydro_3_N_sf"/>
</dbReference>
<dbReference type="Pfam" id="PF14310">
    <property type="entry name" value="Fn3-like"/>
    <property type="match status" value="1"/>
</dbReference>
<dbReference type="OrthoDB" id="47059at2759"/>
<evidence type="ECO:0000256" key="2">
    <source>
        <dbReference type="ARBA" id="ARBA00022801"/>
    </source>
</evidence>
<dbReference type="FunFam" id="3.40.50.1700:FF:000001">
    <property type="entry name" value="probable beta-D-xylosidase 2"/>
    <property type="match status" value="1"/>
</dbReference>
<name>A0A9Q0JVU9_9MAGN</name>
<gene>
    <name evidence="5" type="ORF">NE237_029202</name>
</gene>
<keyword evidence="1" id="KW-0732">Signal</keyword>
<dbReference type="Gene3D" id="3.20.20.300">
    <property type="entry name" value="Glycoside hydrolase, family 3, N-terminal domain"/>
    <property type="match status" value="1"/>
</dbReference>
<dbReference type="Proteomes" id="UP001141806">
    <property type="component" value="Unassembled WGS sequence"/>
</dbReference>
<keyword evidence="3" id="KW-0326">Glycosidase</keyword>
<sequence length="1000" mass="109058">MTNLRGGFGFEERGSREQKDYWSSHLPATLSIEFLLVSFALRCETMEATVKFKNIAVVGTHANATSDMLGTYIRVPCKITSPLEGLSAFASVTYAEACDSVLCKTYMLIIPAMEAAINADATIIVVGLSTEIEDEGLDRIHLKLPGYQNQLIQQVTDVSKVPVILVIMSAGGIGISFANGDSRIPSILWSGYPGEEGGRAIANIIFGKYNPASAPTPSPSSSVNLTAPQSNVTFSYVCDPSRFEANGLAVSNFAFCDKSLSYSVRAKDLIDRMTLSEKTRQLGDHAYGVPRIGLPKYEWWSEALHGVSNTGPGVHFDEAVPSATNFPAVILMAASFNQSLWKTAGQIVSTEARAMYNLGRAGLTYWSPTINVVRDPRWGRITETPGEDPFVVGTYAVNYVRGLQDIEGEETPKDLFSRPLKVSACCKHYTAYDVDHWLGVDREYFDAKVSQQDIVETFSRPFEMCVRDGDASSVMCSYNRVNGIPTCADPKLLKDTIRGEWNLHGYIVSDCDSIVSMVDKQKWLGYGYEEAVAQVLRAGLDLDCGVSYTNFTENATLSGKISEGDIDKALNNIYVVLMRLGFFDGSSPSLVSLGKESICSDEHIDVSAEAAREGIVLLKNENSTLPLNPNKFKNIALVGPHANATKDLLGTYIGVPCHVTSPLNGFSAFASVTYSMGCADVLCQNDSLIFPAMKAAKNADATIIVVGLNTLIENEGLDRLDLNLPGYQNQLIQQVADVSKGPVILVIISAGGVDISFAKNDDSKIGAILWAGYPGEKGGGVIAEAVFGKYNPGGKLPITWYENNYVDMLPMTSMPLRPVDSLGYPGRTYKFFNGSTVYPFGYGLSYTQFKYHIHSAQRSLHIKLNKHQHCRRLSYGDDVYSPLCEAVLIDDLNCSKIEFDFEIEVQNVGRMDGSDVLIVYSVPPVGIVGTHSKQVIGFQRVFVPAGQKEKVKFVFNACKSLMVVERNSYTLLPSGGHIIMLGDELASFNLHVGLQSSGKE</sequence>
<dbReference type="InterPro" id="IPR001764">
    <property type="entry name" value="Glyco_hydro_3_N"/>
</dbReference>
<dbReference type="SMART" id="SM01217">
    <property type="entry name" value="Fn3_like"/>
    <property type="match status" value="1"/>
</dbReference>
<dbReference type="InterPro" id="IPR017853">
    <property type="entry name" value="GH"/>
</dbReference>
<organism evidence="5 6">
    <name type="scientific">Protea cynaroides</name>
    <dbReference type="NCBI Taxonomy" id="273540"/>
    <lineage>
        <taxon>Eukaryota</taxon>
        <taxon>Viridiplantae</taxon>
        <taxon>Streptophyta</taxon>
        <taxon>Embryophyta</taxon>
        <taxon>Tracheophyta</taxon>
        <taxon>Spermatophyta</taxon>
        <taxon>Magnoliopsida</taxon>
        <taxon>Proteales</taxon>
        <taxon>Proteaceae</taxon>
        <taxon>Protea</taxon>
    </lineage>
</organism>
<evidence type="ECO:0000313" key="5">
    <source>
        <dbReference type="EMBL" id="KAJ4952370.1"/>
    </source>
</evidence>
<dbReference type="SUPFAM" id="SSF51445">
    <property type="entry name" value="(Trans)glycosidases"/>
    <property type="match status" value="1"/>
</dbReference>
<dbReference type="SUPFAM" id="SSF52279">
    <property type="entry name" value="Beta-D-glucan exohydrolase, C-terminal domain"/>
    <property type="match status" value="2"/>
</dbReference>
<evidence type="ECO:0000259" key="4">
    <source>
        <dbReference type="SMART" id="SM01217"/>
    </source>
</evidence>
<evidence type="ECO:0000256" key="3">
    <source>
        <dbReference type="ARBA" id="ARBA00023295"/>
    </source>
</evidence>
<dbReference type="GO" id="GO:0046556">
    <property type="term" value="F:alpha-L-arabinofuranosidase activity"/>
    <property type="evidence" value="ECO:0007669"/>
    <property type="project" value="TreeGrafter"/>
</dbReference>
<dbReference type="GO" id="GO:0045493">
    <property type="term" value="P:xylan catabolic process"/>
    <property type="evidence" value="ECO:0007669"/>
    <property type="project" value="InterPro"/>
</dbReference>
<dbReference type="AlphaFoldDB" id="A0A9Q0JVU9"/>
<dbReference type="InterPro" id="IPR002772">
    <property type="entry name" value="Glyco_hydro_3_C"/>
</dbReference>
<protein>
    <recommendedName>
        <fullName evidence="4">Fibronectin type III-like domain-containing protein</fullName>
    </recommendedName>
</protein>
<dbReference type="Pfam" id="PF01915">
    <property type="entry name" value="Glyco_hydro_3_C"/>
    <property type="match status" value="2"/>
</dbReference>
<dbReference type="Gene3D" id="2.60.40.10">
    <property type="entry name" value="Immunoglobulins"/>
    <property type="match status" value="1"/>
</dbReference>
<dbReference type="PANTHER" id="PTHR42721">
    <property type="entry name" value="SUGAR HYDROLASE-RELATED"/>
    <property type="match status" value="1"/>
</dbReference>
<dbReference type="Pfam" id="PF00933">
    <property type="entry name" value="Glyco_hydro_3"/>
    <property type="match status" value="1"/>
</dbReference>
<dbReference type="InterPro" id="IPR036881">
    <property type="entry name" value="Glyco_hydro_3_C_sf"/>
</dbReference>
<feature type="domain" description="Fibronectin type III-like" evidence="4">
    <location>
        <begin position="915"/>
        <end position="985"/>
    </location>
</feature>
<keyword evidence="6" id="KW-1185">Reference proteome</keyword>
<keyword evidence="2" id="KW-0378">Hydrolase</keyword>
<dbReference type="GO" id="GO:0009044">
    <property type="term" value="F:xylan 1,4-beta-xylosidase activity"/>
    <property type="evidence" value="ECO:0007669"/>
    <property type="project" value="InterPro"/>
</dbReference>
<dbReference type="PANTHER" id="PTHR42721:SF11">
    <property type="entry name" value="BETA-D-XYLOSIDASE 5-RELATED"/>
    <property type="match status" value="1"/>
</dbReference>
<dbReference type="InterPro" id="IPR026891">
    <property type="entry name" value="Fn3-like"/>
</dbReference>
<dbReference type="PRINTS" id="PR00133">
    <property type="entry name" value="GLHYDRLASE3"/>
</dbReference>